<feature type="compositionally biased region" description="Polar residues" evidence="1">
    <location>
        <begin position="1"/>
        <end position="10"/>
    </location>
</feature>
<feature type="compositionally biased region" description="Basic and acidic residues" evidence="1">
    <location>
        <begin position="84"/>
        <end position="94"/>
    </location>
</feature>
<evidence type="ECO:0000313" key="3">
    <source>
        <dbReference type="Proteomes" id="UP000243797"/>
    </source>
</evidence>
<dbReference type="AlphaFoldDB" id="A0A2K1R3F9"/>
<comment type="caution">
    <text evidence="2">The sequence shown here is derived from an EMBL/GenBank/DDBJ whole genome shotgun (WGS) entry which is preliminary data.</text>
</comment>
<gene>
    <name evidence="2" type="ORF">CAC42_406</name>
</gene>
<keyword evidence="3" id="KW-1185">Reference proteome</keyword>
<organism evidence="2 3">
    <name type="scientific">Sphaceloma murrayae</name>
    <dbReference type="NCBI Taxonomy" id="2082308"/>
    <lineage>
        <taxon>Eukaryota</taxon>
        <taxon>Fungi</taxon>
        <taxon>Dikarya</taxon>
        <taxon>Ascomycota</taxon>
        <taxon>Pezizomycotina</taxon>
        <taxon>Dothideomycetes</taxon>
        <taxon>Dothideomycetidae</taxon>
        <taxon>Myriangiales</taxon>
        <taxon>Elsinoaceae</taxon>
        <taxon>Sphaceloma</taxon>
    </lineage>
</organism>
<feature type="compositionally biased region" description="Basic and acidic residues" evidence="1">
    <location>
        <begin position="158"/>
        <end position="172"/>
    </location>
</feature>
<feature type="compositionally biased region" description="Low complexity" evidence="1">
    <location>
        <begin position="41"/>
        <end position="52"/>
    </location>
</feature>
<dbReference type="EMBL" id="NKHZ01000001">
    <property type="protein sequence ID" value="PNS21808.1"/>
    <property type="molecule type" value="Genomic_DNA"/>
</dbReference>
<feature type="compositionally biased region" description="Pro residues" evidence="1">
    <location>
        <begin position="31"/>
        <end position="40"/>
    </location>
</feature>
<protein>
    <submittedName>
        <fullName evidence="2">Uncharacterized protein</fullName>
    </submittedName>
</protein>
<feature type="region of interest" description="Disordered" evidence="1">
    <location>
        <begin position="126"/>
        <end position="172"/>
    </location>
</feature>
<dbReference type="Proteomes" id="UP000243797">
    <property type="component" value="Unassembled WGS sequence"/>
</dbReference>
<sequence length="206" mass="22446">MHTPTKTQTVLALADYKTMRATKTRMTPSTSPTPTPPRPTSPSTSPQESGPTTPNPRPTPPSSPCSVRRYIDDEASGPGFTTAEKGKQSQENRGTEWSGKTKKTGMAKFMAKLKREKGGYCRAVREGRRSATRTGTVQGGGGVVKSRAKTGPKMVPGQEKRWSVKGVTRREEEMEREIEAAKRAFRSEQRGRPGIVVGRDQAVSLS</sequence>
<reference evidence="2 3" key="1">
    <citation type="submission" date="2017-06" db="EMBL/GenBank/DDBJ databases">
        <title>Draft genome sequence of a variant of Elsinoe murrayae.</title>
        <authorList>
            <person name="Cheng Q."/>
        </authorList>
    </citation>
    <scope>NUCLEOTIDE SEQUENCE [LARGE SCALE GENOMIC DNA]</scope>
    <source>
        <strain evidence="2 3">CQ-2017a</strain>
    </source>
</reference>
<dbReference type="InParanoid" id="A0A2K1R3F9"/>
<evidence type="ECO:0000313" key="2">
    <source>
        <dbReference type="EMBL" id="PNS21808.1"/>
    </source>
</evidence>
<evidence type="ECO:0000256" key="1">
    <source>
        <dbReference type="SAM" id="MobiDB-lite"/>
    </source>
</evidence>
<feature type="region of interest" description="Disordered" evidence="1">
    <location>
        <begin position="1"/>
        <end position="105"/>
    </location>
</feature>
<proteinExistence type="predicted"/>
<accession>A0A2K1R3F9</accession>
<name>A0A2K1R3F9_9PEZI</name>
<feature type="compositionally biased region" description="Pro residues" evidence="1">
    <location>
        <begin position="53"/>
        <end position="63"/>
    </location>
</feature>